<evidence type="ECO:0000256" key="7">
    <source>
        <dbReference type="SAM" id="Coils"/>
    </source>
</evidence>
<evidence type="ECO:0000256" key="9">
    <source>
        <dbReference type="SAM" id="Phobius"/>
    </source>
</evidence>
<dbReference type="eggNOG" id="KOG4363">
    <property type="taxonomic scope" value="Eukaryota"/>
</dbReference>
<dbReference type="EMBL" id="CP000581">
    <property type="protein sequence ID" value="ABO94333.1"/>
    <property type="molecule type" value="Genomic_DNA"/>
</dbReference>
<evidence type="ECO:0000256" key="1">
    <source>
        <dbReference type="ARBA" id="ARBA00004477"/>
    </source>
</evidence>
<accession>A4RSA0</accession>
<evidence type="ECO:0000313" key="11">
    <source>
        <dbReference type="Proteomes" id="UP000001568"/>
    </source>
</evidence>
<dbReference type="PANTHER" id="PTHR36774">
    <property type="entry name" value="INSULIN-INDUCED PROTEIN"/>
    <property type="match status" value="1"/>
</dbReference>
<dbReference type="Gramene" id="ABO94333">
    <property type="protein sequence ID" value="ABO94333"/>
    <property type="gene ID" value="OSTLU_92249"/>
</dbReference>
<proteinExistence type="inferred from homology"/>
<dbReference type="GeneID" id="5000026"/>
<feature type="transmembrane region" description="Helical" evidence="9">
    <location>
        <begin position="152"/>
        <end position="172"/>
    </location>
</feature>
<dbReference type="RefSeq" id="XP_001416041.1">
    <property type="nucleotide sequence ID" value="XM_001416004.1"/>
</dbReference>
<comment type="subcellular location">
    <subcellularLocation>
        <location evidence="1">Endoplasmic reticulum membrane</location>
        <topology evidence="1">Multi-pass membrane protein</topology>
    </subcellularLocation>
</comment>
<reference evidence="10 11" key="1">
    <citation type="journal article" date="2007" name="Proc. Natl. Acad. Sci. U.S.A.">
        <title>The tiny eukaryote Ostreococcus provides genomic insights into the paradox of plankton speciation.</title>
        <authorList>
            <person name="Palenik B."/>
            <person name="Grimwood J."/>
            <person name="Aerts A."/>
            <person name="Rouze P."/>
            <person name="Salamov A."/>
            <person name="Putnam N."/>
            <person name="Dupont C."/>
            <person name="Jorgensen R."/>
            <person name="Derelle E."/>
            <person name="Rombauts S."/>
            <person name="Zhou K."/>
            <person name="Otillar R."/>
            <person name="Merchant S.S."/>
            <person name="Podell S."/>
            <person name="Gaasterland T."/>
            <person name="Napoli C."/>
            <person name="Gendler K."/>
            <person name="Manuell A."/>
            <person name="Tai V."/>
            <person name="Vallon O."/>
            <person name="Piganeau G."/>
            <person name="Jancek S."/>
            <person name="Heijde M."/>
            <person name="Jabbari K."/>
            <person name="Bowler C."/>
            <person name="Lohr M."/>
            <person name="Robbens S."/>
            <person name="Werner G."/>
            <person name="Dubchak I."/>
            <person name="Pazour G.J."/>
            <person name="Ren Q."/>
            <person name="Paulsen I."/>
            <person name="Delwiche C."/>
            <person name="Schmutz J."/>
            <person name="Rokhsar D."/>
            <person name="Van de Peer Y."/>
            <person name="Moreau H."/>
            <person name="Grigoriev I.V."/>
        </authorList>
    </citation>
    <scope>NUCLEOTIDE SEQUENCE [LARGE SCALE GENOMIC DNA]</scope>
    <source>
        <strain evidence="10 11">CCE9901</strain>
    </source>
</reference>
<dbReference type="AlphaFoldDB" id="A4RSA0"/>
<dbReference type="KEGG" id="olu:OSTLU_92249"/>
<dbReference type="OMA" id="IPTWIPW"/>
<evidence type="ECO:0000256" key="4">
    <source>
        <dbReference type="ARBA" id="ARBA00022824"/>
    </source>
</evidence>
<dbReference type="InterPro" id="IPR025929">
    <property type="entry name" value="INSIG_fam"/>
</dbReference>
<organism evidence="10 11">
    <name type="scientific">Ostreococcus lucimarinus (strain CCE9901)</name>
    <dbReference type="NCBI Taxonomy" id="436017"/>
    <lineage>
        <taxon>Eukaryota</taxon>
        <taxon>Viridiplantae</taxon>
        <taxon>Chlorophyta</taxon>
        <taxon>Mamiellophyceae</taxon>
        <taxon>Mamiellales</taxon>
        <taxon>Bathycoccaceae</taxon>
        <taxon>Ostreococcus</taxon>
    </lineage>
</organism>
<evidence type="ECO:0000256" key="3">
    <source>
        <dbReference type="ARBA" id="ARBA00022692"/>
    </source>
</evidence>
<keyword evidence="3 9" id="KW-0812">Transmembrane</keyword>
<keyword evidence="7" id="KW-0175">Coiled coil</keyword>
<keyword evidence="4" id="KW-0256">Endoplasmic reticulum</keyword>
<dbReference type="Pfam" id="PF07281">
    <property type="entry name" value="INSIG"/>
    <property type="match status" value="1"/>
</dbReference>
<keyword evidence="5 9" id="KW-1133">Transmembrane helix</keyword>
<feature type="transmembrane region" description="Helical" evidence="9">
    <location>
        <begin position="281"/>
        <end position="301"/>
    </location>
</feature>
<dbReference type="STRING" id="436017.A4RSA0"/>
<feature type="coiled-coil region" evidence="7">
    <location>
        <begin position="491"/>
        <end position="528"/>
    </location>
</feature>
<dbReference type="GO" id="GO:0005789">
    <property type="term" value="C:endoplasmic reticulum membrane"/>
    <property type="evidence" value="ECO:0007669"/>
    <property type="project" value="UniProtKB-SubCell"/>
</dbReference>
<name>A4RSA0_OSTLU</name>
<evidence type="ECO:0000256" key="5">
    <source>
        <dbReference type="ARBA" id="ARBA00022989"/>
    </source>
</evidence>
<keyword evidence="11" id="KW-1185">Reference proteome</keyword>
<sequence length="625" mass="69762">MEALSRRQDAARVVSRVVKTGGAPASGTATSTNGGDGDDGKRNALAGVTGRAPAMTPEIVEEEVERERVAFANEVALMFVAGAILGPLLDHQHSRFDVLHYATPLQIHFDALFAPLWNSPFGPIMNFIAPEPVKDLFRIMFVNENGVLETGWWVPPLFGAAAIVIGLGHTSLDEFRIRSSVKRAREIEIRKGLQGTEQIVSRTSELIENAKGKPALGWQPSWVSVNLCISVFAFQYLVSGILASPQSPFVDGFLPYHLIDIFLCVWAVTTWYFFDNSAQGLFMASLTAVCGPVAEIVLINYGHLYSYSHPDILGIPTWIPWVYFCGGPAVGNLSRQVRNTLRRQSGLPGPTTRVVSYEKRKWASARASASISNSGTLDAAAYAALDREKRVVNKNFKEIPKGRFTILTDGPMDIQTLAKKRQEEEELTRALQSARGGTQKRRRAVRRYVARQNDLKSGRKSVRERIVRLLVRRKPDDVALLTTEEDKASRLSKIQQEIMRVEATLDEVERMKQLKKRLETIKMNIEEAAPPLMPKLRRFKSRLDDAVPAPWKPTYEALEDAIGDSIVPLVRDNTPESVRKAMKGSFETEELRRQHIARMNAELIEIQAELTKNIQARATKRDAAP</sequence>
<comment type="similarity">
    <text evidence="2">Belongs to the INSIG family.</text>
</comment>
<feature type="transmembrane region" description="Helical" evidence="9">
    <location>
        <begin position="221"/>
        <end position="242"/>
    </location>
</feature>
<dbReference type="HOGENOM" id="CLU_437689_0_0_1"/>
<keyword evidence="6 9" id="KW-0472">Membrane</keyword>
<feature type="transmembrane region" description="Helical" evidence="9">
    <location>
        <begin position="313"/>
        <end position="333"/>
    </location>
</feature>
<evidence type="ECO:0000256" key="6">
    <source>
        <dbReference type="ARBA" id="ARBA00023136"/>
    </source>
</evidence>
<feature type="transmembrane region" description="Helical" evidence="9">
    <location>
        <begin position="69"/>
        <end position="89"/>
    </location>
</feature>
<evidence type="ECO:0000256" key="8">
    <source>
        <dbReference type="SAM" id="MobiDB-lite"/>
    </source>
</evidence>
<evidence type="ECO:0000313" key="10">
    <source>
        <dbReference type="EMBL" id="ABO94333.1"/>
    </source>
</evidence>
<dbReference type="PANTHER" id="PTHR36774:SF1">
    <property type="entry name" value="INSULIN-INDUCED PROTEIN"/>
    <property type="match status" value="1"/>
</dbReference>
<feature type="transmembrane region" description="Helical" evidence="9">
    <location>
        <begin position="254"/>
        <end position="274"/>
    </location>
</feature>
<evidence type="ECO:0000256" key="2">
    <source>
        <dbReference type="ARBA" id="ARBA00007475"/>
    </source>
</evidence>
<dbReference type="OrthoDB" id="205546at2759"/>
<feature type="region of interest" description="Disordered" evidence="8">
    <location>
        <begin position="16"/>
        <end position="42"/>
    </location>
</feature>
<protein>
    <submittedName>
        <fullName evidence="10">Uncharacterized protein</fullName>
    </submittedName>
</protein>
<gene>
    <name evidence="10" type="ORF">OSTLU_92249</name>
</gene>
<dbReference type="Proteomes" id="UP000001568">
    <property type="component" value="Chromosome 1"/>
</dbReference>